<evidence type="ECO:0008006" key="5">
    <source>
        <dbReference type="Google" id="ProtNLM"/>
    </source>
</evidence>
<accession>A0A154MVR3</accession>
<proteinExistence type="predicted"/>
<evidence type="ECO:0000313" key="3">
    <source>
        <dbReference type="Proteomes" id="UP000076321"/>
    </source>
</evidence>
<evidence type="ECO:0000313" key="1">
    <source>
        <dbReference type="EMBL" id="KZB88382.1"/>
    </source>
</evidence>
<keyword evidence="4" id="KW-1185">Reference proteome</keyword>
<dbReference type="EMBL" id="LOBU02000001">
    <property type="protein sequence ID" value="OKA11493.1"/>
    <property type="molecule type" value="Genomic_DNA"/>
</dbReference>
<reference evidence="1 3" key="1">
    <citation type="submission" date="2015-12" db="EMBL/GenBank/DDBJ databases">
        <title>Amycolatopsis regifaucium genome sequencing and assembly.</title>
        <authorList>
            <person name="Mayilraj S."/>
        </authorList>
    </citation>
    <scope>NUCLEOTIDE SEQUENCE [LARGE SCALE GENOMIC DNA]</scope>
    <source>
        <strain evidence="1 3">GY080</strain>
    </source>
</reference>
<dbReference type="OrthoDB" id="3213425at2"/>
<evidence type="ECO:0000313" key="2">
    <source>
        <dbReference type="EMBL" id="OKA11493.1"/>
    </source>
</evidence>
<evidence type="ECO:0000313" key="4">
    <source>
        <dbReference type="Proteomes" id="UP000186883"/>
    </source>
</evidence>
<reference evidence="2 4" key="2">
    <citation type="submission" date="2016-11" db="EMBL/GenBank/DDBJ databases">
        <title>Genome sequencing of Amycolatopsis regifaucium.</title>
        <authorList>
            <person name="Mayilraj S."/>
            <person name="Kaur N."/>
        </authorList>
    </citation>
    <scope>NUCLEOTIDE SEQUENCE [LARGE SCALE GENOMIC DNA]</scope>
    <source>
        <strain evidence="2 4">GY080</strain>
    </source>
</reference>
<organism evidence="1 3">
    <name type="scientific">Amycolatopsis regifaucium</name>
    <dbReference type="NCBI Taxonomy" id="546365"/>
    <lineage>
        <taxon>Bacteria</taxon>
        <taxon>Bacillati</taxon>
        <taxon>Actinomycetota</taxon>
        <taxon>Actinomycetes</taxon>
        <taxon>Pseudonocardiales</taxon>
        <taxon>Pseudonocardiaceae</taxon>
        <taxon>Amycolatopsis</taxon>
    </lineage>
</organism>
<protein>
    <recommendedName>
        <fullName evidence="5">Transcriptional regulator</fullName>
    </recommendedName>
</protein>
<dbReference type="InterPro" id="IPR011990">
    <property type="entry name" value="TPR-like_helical_dom_sf"/>
</dbReference>
<dbReference type="Gene3D" id="1.25.40.10">
    <property type="entry name" value="Tetratricopeptide repeat domain"/>
    <property type="match status" value="1"/>
</dbReference>
<dbReference type="SUPFAM" id="SSF48452">
    <property type="entry name" value="TPR-like"/>
    <property type="match status" value="1"/>
</dbReference>
<gene>
    <name evidence="2" type="ORF">ATP06_0201190</name>
    <name evidence="1" type="ORF">AVL48_20795</name>
</gene>
<comment type="caution">
    <text evidence="1">The sequence shown here is derived from an EMBL/GenBank/DDBJ whole genome shotgun (WGS) entry which is preliminary data.</text>
</comment>
<dbReference type="AlphaFoldDB" id="A0A154MVR3"/>
<name>A0A154MVR3_9PSEU</name>
<sequence length="322" mass="35253">MTAKAAPPSRVGSTDVARLESAVEVLRAVDYRQGGGFCRDTVDILKTVGLLLRWSSVPDSLRPRLLTVLADVHNLLGWTEFDTGRPASARLRFRRAAELSAEASNGSLTANIHYRLGRLELHYGDPRTALAQFARGCAAARRSGSPRGHAISTVNQAWALAKCNEERRALDLLTAAESEFADWENWHSPQPWEAFFGRADMAAMRGTVLTELAYRVTPRHGEEAIAHLVSATDAYHTTMARSRALTTIMLAQNHALLGQLDEAIQAGTAAVELADALGSVRTKDRLAPLTHLLAGRTDTESRDLLGEITRFRAEPAKQQRRA</sequence>
<dbReference type="Proteomes" id="UP000076321">
    <property type="component" value="Unassembled WGS sequence"/>
</dbReference>
<dbReference type="EMBL" id="LQCI01000002">
    <property type="protein sequence ID" value="KZB88382.1"/>
    <property type="molecule type" value="Genomic_DNA"/>
</dbReference>
<dbReference type="Proteomes" id="UP000186883">
    <property type="component" value="Unassembled WGS sequence"/>
</dbReference>